<feature type="non-terminal residue" evidence="1">
    <location>
        <position position="85"/>
    </location>
</feature>
<reference evidence="1 2" key="1">
    <citation type="submission" date="2020-02" db="EMBL/GenBank/DDBJ databases">
        <authorList>
            <person name="Ferguson B K."/>
        </authorList>
    </citation>
    <scope>NUCLEOTIDE SEQUENCE [LARGE SCALE GENOMIC DNA]</scope>
</reference>
<accession>A0A6H5G0U1</accession>
<proteinExistence type="predicted"/>
<dbReference type="EMBL" id="CADCXU010003728">
    <property type="protein sequence ID" value="CAA9995599.1"/>
    <property type="molecule type" value="Genomic_DNA"/>
</dbReference>
<protein>
    <submittedName>
        <fullName evidence="1">Uncharacterized protein</fullName>
    </submittedName>
</protein>
<dbReference type="AlphaFoldDB" id="A0A6H5G0U1"/>
<evidence type="ECO:0000313" key="2">
    <source>
        <dbReference type="Proteomes" id="UP000479000"/>
    </source>
</evidence>
<dbReference type="Proteomes" id="UP000479000">
    <property type="component" value="Unassembled WGS sequence"/>
</dbReference>
<sequence length="85" mass="9734">MESVFLLAGSLCEKGSGFMHGLRRSAGSLPSCRFLTRRYISSPFKTPLPFTHPRISRIHYPVMCFASYLNDHSTTFRFDILVTFQ</sequence>
<organism evidence="1 2">
    <name type="scientific">Nesidiocoris tenuis</name>
    <dbReference type="NCBI Taxonomy" id="355587"/>
    <lineage>
        <taxon>Eukaryota</taxon>
        <taxon>Metazoa</taxon>
        <taxon>Ecdysozoa</taxon>
        <taxon>Arthropoda</taxon>
        <taxon>Hexapoda</taxon>
        <taxon>Insecta</taxon>
        <taxon>Pterygota</taxon>
        <taxon>Neoptera</taxon>
        <taxon>Paraneoptera</taxon>
        <taxon>Hemiptera</taxon>
        <taxon>Heteroptera</taxon>
        <taxon>Panheteroptera</taxon>
        <taxon>Cimicomorpha</taxon>
        <taxon>Miridae</taxon>
        <taxon>Dicyphina</taxon>
        <taxon>Nesidiocoris</taxon>
    </lineage>
</organism>
<name>A0A6H5G0U1_9HEMI</name>
<evidence type="ECO:0000313" key="1">
    <source>
        <dbReference type="EMBL" id="CAA9995599.1"/>
    </source>
</evidence>
<gene>
    <name evidence="1" type="ORF">NTEN_LOCUS2390</name>
</gene>
<keyword evidence="2" id="KW-1185">Reference proteome</keyword>